<sequence>MSRRTPTAAEIARFAQDAVETMLDQCHLLRFTAAGQDARGIPHASYVRSAPTPCGFARRSRREVLGDAQVPVEHATLRLPWTIAVTTLDRIVLTHRMGRELPEPIVYEITDLRPGVAQHLLDLKPAGDPGNEIP</sequence>
<evidence type="ECO:0000313" key="1">
    <source>
        <dbReference type="EMBL" id="RRR75288.1"/>
    </source>
</evidence>
<accession>A0A426U5T6</accession>
<gene>
    <name evidence="1" type="ORF">EI684_05135</name>
</gene>
<comment type="caution">
    <text evidence="1">The sequence shown here is derived from an EMBL/GenBank/DDBJ whole genome shotgun (WGS) entry which is preliminary data.</text>
</comment>
<dbReference type="EMBL" id="RSAS01000200">
    <property type="protein sequence ID" value="RRR75288.1"/>
    <property type="molecule type" value="Genomic_DNA"/>
</dbReference>
<organism evidence="1 2">
    <name type="scientific">Candidatus Viridilinea halotolerans</name>
    <dbReference type="NCBI Taxonomy" id="2491704"/>
    <lineage>
        <taxon>Bacteria</taxon>
        <taxon>Bacillati</taxon>
        <taxon>Chloroflexota</taxon>
        <taxon>Chloroflexia</taxon>
        <taxon>Chloroflexales</taxon>
        <taxon>Chloroflexineae</taxon>
        <taxon>Oscillochloridaceae</taxon>
        <taxon>Candidatus Viridilinea</taxon>
    </lineage>
</organism>
<name>A0A426U5T6_9CHLR</name>
<proteinExistence type="predicted"/>
<protein>
    <submittedName>
        <fullName evidence="1">Uncharacterized protein</fullName>
    </submittedName>
</protein>
<dbReference type="Proteomes" id="UP000280307">
    <property type="component" value="Unassembled WGS sequence"/>
</dbReference>
<reference evidence="1 2" key="1">
    <citation type="submission" date="2018-12" db="EMBL/GenBank/DDBJ databases">
        <title>Genome Sequence of Candidatus Viridilinea halotolerans isolated from saline sulfide-rich spring.</title>
        <authorList>
            <person name="Grouzdev D.S."/>
            <person name="Burganskaya E.I."/>
            <person name="Krutkina M.S."/>
            <person name="Sukhacheva M.V."/>
            <person name="Gorlenko V.M."/>
        </authorList>
    </citation>
    <scope>NUCLEOTIDE SEQUENCE [LARGE SCALE GENOMIC DNA]</scope>
    <source>
        <strain evidence="1">Chok-6</strain>
    </source>
</reference>
<dbReference type="AlphaFoldDB" id="A0A426U5T6"/>
<evidence type="ECO:0000313" key="2">
    <source>
        <dbReference type="Proteomes" id="UP000280307"/>
    </source>
</evidence>